<accession>A0A835I153</accession>
<name>A0A835I153_9MAGN</name>
<evidence type="ECO:0000313" key="1">
    <source>
        <dbReference type="EMBL" id="KAF9607782.1"/>
    </source>
</evidence>
<proteinExistence type="predicted"/>
<comment type="caution">
    <text evidence="1">The sequence shown here is derived from an EMBL/GenBank/DDBJ whole genome shotgun (WGS) entry which is preliminary data.</text>
</comment>
<gene>
    <name evidence="1" type="ORF">IFM89_000129</name>
</gene>
<dbReference type="AlphaFoldDB" id="A0A835I153"/>
<evidence type="ECO:0000313" key="2">
    <source>
        <dbReference type="Proteomes" id="UP000631114"/>
    </source>
</evidence>
<organism evidence="1 2">
    <name type="scientific">Coptis chinensis</name>
    <dbReference type="NCBI Taxonomy" id="261450"/>
    <lineage>
        <taxon>Eukaryota</taxon>
        <taxon>Viridiplantae</taxon>
        <taxon>Streptophyta</taxon>
        <taxon>Embryophyta</taxon>
        <taxon>Tracheophyta</taxon>
        <taxon>Spermatophyta</taxon>
        <taxon>Magnoliopsida</taxon>
        <taxon>Ranunculales</taxon>
        <taxon>Ranunculaceae</taxon>
        <taxon>Coptidoideae</taxon>
        <taxon>Coptis</taxon>
    </lineage>
</organism>
<sequence>MSSQERYTFANPSNFTNYGNDDGEKVQHLQHILGYVSAIRAFTYTGGKRIMAGPNWQVVKCPKQLRGVECAYYIMMFMRLS</sequence>
<dbReference type="Proteomes" id="UP000631114">
    <property type="component" value="Unassembled WGS sequence"/>
</dbReference>
<keyword evidence="2" id="KW-1185">Reference proteome</keyword>
<dbReference type="EMBL" id="JADFTS010000004">
    <property type="protein sequence ID" value="KAF9607782.1"/>
    <property type="molecule type" value="Genomic_DNA"/>
</dbReference>
<protein>
    <submittedName>
        <fullName evidence="1">Uncharacterized protein</fullName>
    </submittedName>
</protein>
<reference evidence="1 2" key="1">
    <citation type="submission" date="2020-10" db="EMBL/GenBank/DDBJ databases">
        <title>The Coptis chinensis genome and diversification of protoberbering-type alkaloids.</title>
        <authorList>
            <person name="Wang B."/>
            <person name="Shu S."/>
            <person name="Song C."/>
            <person name="Liu Y."/>
        </authorList>
    </citation>
    <scope>NUCLEOTIDE SEQUENCE [LARGE SCALE GENOMIC DNA]</scope>
    <source>
        <strain evidence="1">HL-2020</strain>
        <tissue evidence="1">Leaf</tissue>
    </source>
</reference>